<protein>
    <submittedName>
        <fullName evidence="6">Sulfatase</fullName>
    </submittedName>
</protein>
<dbReference type="PANTHER" id="PTHR42693:SF53">
    <property type="entry name" value="ENDO-4-O-SULFATASE"/>
    <property type="match status" value="1"/>
</dbReference>
<keyword evidence="7" id="KW-1185">Reference proteome</keyword>
<name>A0A934RFT9_9BACT</name>
<dbReference type="CDD" id="cd16144">
    <property type="entry name" value="ARS_like"/>
    <property type="match status" value="1"/>
</dbReference>
<reference evidence="6" key="1">
    <citation type="submission" date="2021-01" db="EMBL/GenBank/DDBJ databases">
        <title>Modified the classification status of verrucomicrobia.</title>
        <authorList>
            <person name="Feng X."/>
        </authorList>
    </citation>
    <scope>NUCLEOTIDE SEQUENCE</scope>
    <source>
        <strain evidence="6">KCTC 22201</strain>
    </source>
</reference>
<dbReference type="RefSeq" id="WP_200282950.1">
    <property type="nucleotide sequence ID" value="NZ_JAENII010000018.1"/>
</dbReference>
<organism evidence="6 7">
    <name type="scientific">Haloferula rosea</name>
    <dbReference type="NCBI Taxonomy" id="490093"/>
    <lineage>
        <taxon>Bacteria</taxon>
        <taxon>Pseudomonadati</taxon>
        <taxon>Verrucomicrobiota</taxon>
        <taxon>Verrucomicrobiia</taxon>
        <taxon>Verrucomicrobiales</taxon>
        <taxon>Verrucomicrobiaceae</taxon>
        <taxon>Haloferula</taxon>
    </lineage>
</organism>
<dbReference type="InterPro" id="IPR024607">
    <property type="entry name" value="Sulfatase_CS"/>
</dbReference>
<feature type="domain" description="Sulfatase N-terminal" evidence="5">
    <location>
        <begin position="21"/>
        <end position="333"/>
    </location>
</feature>
<dbReference type="InterPro" id="IPR050738">
    <property type="entry name" value="Sulfatase"/>
</dbReference>
<dbReference type="Proteomes" id="UP000658278">
    <property type="component" value="Unassembled WGS sequence"/>
</dbReference>
<sequence>MFTKVVIAGFALSMAPAVEKPNFLIILADDMGYGDLGCYGSKQIETPVLDRMASAGVRCTDGYVAGNVCAPSRAALLTGRYQQRFGFEHNLNRGFPTFPERLGIPKEQKLIANHLKDAGYRTGIVGKWHVGDSIPEMLPNARGFDFFFGMHGGGHDYFPQPRKHKLMRNEDKAEKIRTPYLTDWFTEEAMDFMAADGDKPWFLFLSYNTPHTPMQAKKEDLERFAHIPDKKRRTYAAMQWCMDQNIGRILEGLKASDQLENTLIVFFSDNGGSVTASAACNAPLRGMKGSFLEGGIRVPFIWHWPAGLPAGKEFGEPIISLDLLPTFMAAAGAEMPPRERKVGRKSVVEWDGQNLLPFLRGENEEAPHEALFWRMTLRGSAVREGKWKLLVNVHTPPALYDLENDVSEVNNLYGKHPEIVERLWGWLNKWEDTLEDTPHWLEDAYWQTYNRKLYEHDYWLTQPGRDDDYRGIKR</sequence>
<dbReference type="SUPFAM" id="SSF53649">
    <property type="entry name" value="Alkaline phosphatase-like"/>
    <property type="match status" value="1"/>
</dbReference>
<dbReference type="Gene3D" id="3.30.1120.10">
    <property type="match status" value="1"/>
</dbReference>
<evidence type="ECO:0000256" key="1">
    <source>
        <dbReference type="ARBA" id="ARBA00008779"/>
    </source>
</evidence>
<evidence type="ECO:0000313" key="7">
    <source>
        <dbReference type="Proteomes" id="UP000658278"/>
    </source>
</evidence>
<dbReference type="GO" id="GO:0046872">
    <property type="term" value="F:metal ion binding"/>
    <property type="evidence" value="ECO:0007669"/>
    <property type="project" value="UniProtKB-KW"/>
</dbReference>
<keyword evidence="4" id="KW-0106">Calcium</keyword>
<dbReference type="PROSITE" id="PS00149">
    <property type="entry name" value="SULFATASE_2"/>
    <property type="match status" value="1"/>
</dbReference>
<keyword evidence="3" id="KW-0378">Hydrolase</keyword>
<gene>
    <name evidence="6" type="ORF">JIN81_17365</name>
</gene>
<keyword evidence="2" id="KW-0479">Metal-binding</keyword>
<comment type="caution">
    <text evidence="6">The sequence shown here is derived from an EMBL/GenBank/DDBJ whole genome shotgun (WGS) entry which is preliminary data.</text>
</comment>
<comment type="similarity">
    <text evidence="1">Belongs to the sulfatase family.</text>
</comment>
<evidence type="ECO:0000256" key="4">
    <source>
        <dbReference type="ARBA" id="ARBA00022837"/>
    </source>
</evidence>
<evidence type="ECO:0000256" key="3">
    <source>
        <dbReference type="ARBA" id="ARBA00022801"/>
    </source>
</evidence>
<accession>A0A934RFT9</accession>
<dbReference type="EMBL" id="JAENII010000018">
    <property type="protein sequence ID" value="MBK1828808.1"/>
    <property type="molecule type" value="Genomic_DNA"/>
</dbReference>
<dbReference type="GO" id="GO:0004065">
    <property type="term" value="F:arylsulfatase activity"/>
    <property type="evidence" value="ECO:0007669"/>
    <property type="project" value="TreeGrafter"/>
</dbReference>
<evidence type="ECO:0000313" key="6">
    <source>
        <dbReference type="EMBL" id="MBK1828808.1"/>
    </source>
</evidence>
<dbReference type="InterPro" id="IPR017850">
    <property type="entry name" value="Alkaline_phosphatase_core_sf"/>
</dbReference>
<evidence type="ECO:0000256" key="2">
    <source>
        <dbReference type="ARBA" id="ARBA00022723"/>
    </source>
</evidence>
<evidence type="ECO:0000259" key="5">
    <source>
        <dbReference type="Pfam" id="PF00884"/>
    </source>
</evidence>
<dbReference type="InterPro" id="IPR000917">
    <property type="entry name" value="Sulfatase_N"/>
</dbReference>
<dbReference type="PANTHER" id="PTHR42693">
    <property type="entry name" value="ARYLSULFATASE FAMILY MEMBER"/>
    <property type="match status" value="1"/>
</dbReference>
<proteinExistence type="inferred from homology"/>
<dbReference type="Gene3D" id="3.40.720.10">
    <property type="entry name" value="Alkaline Phosphatase, subunit A"/>
    <property type="match status" value="1"/>
</dbReference>
<dbReference type="Pfam" id="PF00884">
    <property type="entry name" value="Sulfatase"/>
    <property type="match status" value="1"/>
</dbReference>
<dbReference type="AlphaFoldDB" id="A0A934RFT9"/>